<sequence length="177" mass="20562">MYEIYSLVDHGQLAFVALGLLLSWKSASARWFIISYAVVIIFNLASYPISSQWNTHYYLFQAGVNVVFMLPIVYRRNLALYIYEKTNIDFYKQVHDKQILSSQECMIALVFILAILVNLVTWCEVMAYKYSYISNAYFKLHFRDNIVLCVQLVLCTCLLSYARKAESRELGTEEANS</sequence>
<feature type="transmembrane region" description="Helical" evidence="1">
    <location>
        <begin position="105"/>
        <end position="122"/>
    </location>
</feature>
<dbReference type="AlphaFoldDB" id="A0A167E513"/>
<dbReference type="RefSeq" id="WP_063362126.1">
    <property type="nucleotide sequence ID" value="NZ_AUXZ01000077.1"/>
</dbReference>
<evidence type="ECO:0000256" key="1">
    <source>
        <dbReference type="SAM" id="Phobius"/>
    </source>
</evidence>
<keyword evidence="1" id="KW-0812">Transmembrane</keyword>
<keyword evidence="1" id="KW-0472">Membrane</keyword>
<dbReference type="OrthoDB" id="6291204at2"/>
<name>A0A167E513_9GAMM</name>
<gene>
    <name evidence="2" type="ORF">N476_17040</name>
</gene>
<keyword evidence="1" id="KW-1133">Transmembrane helix</keyword>
<reference evidence="2 3" key="1">
    <citation type="submission" date="2013-07" db="EMBL/GenBank/DDBJ databases">
        <title>Comparative Genomic and Metabolomic Analysis of Twelve Strains of Pseudoalteromonas luteoviolacea.</title>
        <authorList>
            <person name="Vynne N.G."/>
            <person name="Mansson M."/>
            <person name="Gram L."/>
        </authorList>
    </citation>
    <scope>NUCLEOTIDE SEQUENCE [LARGE SCALE GENOMIC DNA]</scope>
    <source>
        <strain evidence="2 3">H33</strain>
    </source>
</reference>
<proteinExistence type="predicted"/>
<feature type="transmembrane region" description="Helical" evidence="1">
    <location>
        <begin position="55"/>
        <end position="74"/>
    </location>
</feature>
<evidence type="ECO:0000313" key="3">
    <source>
        <dbReference type="Proteomes" id="UP000076503"/>
    </source>
</evidence>
<organism evidence="2 3">
    <name type="scientific">Pseudoalteromonas luteoviolacea H33</name>
    <dbReference type="NCBI Taxonomy" id="1365251"/>
    <lineage>
        <taxon>Bacteria</taxon>
        <taxon>Pseudomonadati</taxon>
        <taxon>Pseudomonadota</taxon>
        <taxon>Gammaproteobacteria</taxon>
        <taxon>Alteromonadales</taxon>
        <taxon>Pseudoalteromonadaceae</taxon>
        <taxon>Pseudoalteromonas</taxon>
    </lineage>
</organism>
<dbReference type="PATRIC" id="fig|1365251.3.peg.2702"/>
<feature type="transmembrane region" description="Helical" evidence="1">
    <location>
        <begin position="31"/>
        <end position="49"/>
    </location>
</feature>
<comment type="caution">
    <text evidence="2">The sequence shown here is derived from an EMBL/GenBank/DDBJ whole genome shotgun (WGS) entry which is preliminary data.</text>
</comment>
<dbReference type="EMBL" id="AUXZ01000077">
    <property type="protein sequence ID" value="KZN50053.1"/>
    <property type="molecule type" value="Genomic_DNA"/>
</dbReference>
<accession>A0A167E513</accession>
<protein>
    <submittedName>
        <fullName evidence="2">Uncharacterized protein</fullName>
    </submittedName>
</protein>
<evidence type="ECO:0000313" key="2">
    <source>
        <dbReference type="EMBL" id="KZN50053.1"/>
    </source>
</evidence>
<dbReference type="Proteomes" id="UP000076503">
    <property type="component" value="Unassembled WGS sequence"/>
</dbReference>